<organism evidence="2 3">
    <name type="scientific">Cocos nucifera</name>
    <name type="common">Coconut palm</name>
    <dbReference type="NCBI Taxonomy" id="13894"/>
    <lineage>
        <taxon>Eukaryota</taxon>
        <taxon>Viridiplantae</taxon>
        <taxon>Streptophyta</taxon>
        <taxon>Embryophyta</taxon>
        <taxon>Tracheophyta</taxon>
        <taxon>Spermatophyta</taxon>
        <taxon>Magnoliopsida</taxon>
        <taxon>Liliopsida</taxon>
        <taxon>Arecaceae</taxon>
        <taxon>Arecoideae</taxon>
        <taxon>Cocoseae</taxon>
        <taxon>Attaleinae</taxon>
        <taxon>Cocos</taxon>
    </lineage>
</organism>
<dbReference type="Proteomes" id="UP000797356">
    <property type="component" value="Chromosome 10"/>
</dbReference>
<reference evidence="2" key="2">
    <citation type="submission" date="2019-07" db="EMBL/GenBank/DDBJ databases">
        <authorList>
            <person name="Yang Y."/>
            <person name="Bocs S."/>
            <person name="Baudouin L."/>
        </authorList>
    </citation>
    <scope>NUCLEOTIDE SEQUENCE</scope>
    <source>
        <tissue evidence="2">Spear leaf of Hainan Tall coconut</tissue>
    </source>
</reference>
<feature type="region of interest" description="Disordered" evidence="1">
    <location>
        <begin position="204"/>
        <end position="225"/>
    </location>
</feature>
<evidence type="ECO:0000313" key="2">
    <source>
        <dbReference type="EMBL" id="KAG1362383.1"/>
    </source>
</evidence>
<name>A0A8K0IM39_COCNU</name>
<feature type="region of interest" description="Disordered" evidence="1">
    <location>
        <begin position="88"/>
        <end position="108"/>
    </location>
</feature>
<evidence type="ECO:0000313" key="3">
    <source>
        <dbReference type="Proteomes" id="UP000797356"/>
    </source>
</evidence>
<evidence type="ECO:0000256" key="1">
    <source>
        <dbReference type="SAM" id="MobiDB-lite"/>
    </source>
</evidence>
<dbReference type="InterPro" id="IPR044699">
    <property type="entry name" value="MAKR6"/>
</dbReference>
<proteinExistence type="predicted"/>
<protein>
    <submittedName>
        <fullName evidence="2">Putative membrane-associated kinase regulator 6</fullName>
    </submittedName>
</protein>
<accession>A0A8K0IM39</accession>
<dbReference type="GO" id="GO:0016301">
    <property type="term" value="F:kinase activity"/>
    <property type="evidence" value="ECO:0007669"/>
    <property type="project" value="UniProtKB-KW"/>
</dbReference>
<gene>
    <name evidence="2" type="ORF">COCNU_10G006020</name>
</gene>
<keyword evidence="2" id="KW-0418">Kinase</keyword>
<dbReference type="OrthoDB" id="1913205at2759"/>
<feature type="compositionally biased region" description="Polar residues" evidence="1">
    <location>
        <begin position="205"/>
        <end position="225"/>
    </location>
</feature>
<comment type="caution">
    <text evidence="2">The sequence shown here is derived from an EMBL/GenBank/DDBJ whole genome shotgun (WGS) entry which is preliminary data.</text>
</comment>
<reference evidence="2" key="1">
    <citation type="journal article" date="2017" name="Gigascience">
        <title>The genome draft of coconut (Cocos nucifera).</title>
        <authorList>
            <person name="Xiao Y."/>
            <person name="Xu P."/>
            <person name="Fan H."/>
            <person name="Baudouin L."/>
            <person name="Xia W."/>
            <person name="Bocs S."/>
            <person name="Xu J."/>
            <person name="Li Q."/>
            <person name="Guo A."/>
            <person name="Zhou L."/>
            <person name="Li J."/>
            <person name="Wu Y."/>
            <person name="Ma Z."/>
            <person name="Armero A."/>
            <person name="Issali A.E."/>
            <person name="Liu N."/>
            <person name="Peng M."/>
            <person name="Yang Y."/>
        </authorList>
    </citation>
    <scope>NUCLEOTIDE SEQUENCE</scope>
    <source>
        <tissue evidence="2">Spear leaf of Hainan Tall coconut</tissue>
    </source>
</reference>
<dbReference type="AlphaFoldDB" id="A0A8K0IM39"/>
<dbReference type="PANTHER" id="PTHR34576">
    <property type="entry name" value="MEMBRANE-ASSOCIATED KINASE REGULATOR 6-RELATED"/>
    <property type="match status" value="1"/>
</dbReference>
<keyword evidence="2" id="KW-0808">Transferase</keyword>
<sequence length="299" mass="33050">METSQQLFGDSFSYGWLVNIKPSFESFSSSFRHSFDGSSFIEMDPDFFSMRWTSDAHDFTFNPLSTPSPVSAHADQIFSNGHLVQLHLSTPPPQSEEGHESLGSNLSRSKSLDSSKALLLYRSNRFQSQCFHAIPSRPVSSNSSPLFHSAQSTPVLMSSCSSKSVASRSGKSKSSFFKNCARSPKKILWKYLCFLMPLYKKVKGLSSTSPKSGRSCRNSVGNSPRMTTACSSKEWRCGNADSSIYDAILHCKKSIVGTGFMMEAGERKPGGKKDPAGIAMMVNFFFWFLSSHVKSQKAL</sequence>
<keyword evidence="3" id="KW-1185">Reference proteome</keyword>
<dbReference type="PANTHER" id="PTHR34576:SF2">
    <property type="entry name" value="MEMBRANE-ASSOCIATED KINASE REGULATOR 6-RELATED"/>
    <property type="match status" value="1"/>
</dbReference>
<dbReference type="EMBL" id="CM017881">
    <property type="protein sequence ID" value="KAG1362383.1"/>
    <property type="molecule type" value="Genomic_DNA"/>
</dbReference>